<name>A0A540WQD2_9BACT</name>
<accession>A0A540WQD2</accession>
<evidence type="ECO:0000313" key="2">
    <source>
        <dbReference type="Proteomes" id="UP000315369"/>
    </source>
</evidence>
<keyword evidence="2" id="KW-1185">Reference proteome</keyword>
<gene>
    <name evidence="1" type="ORF">FJV41_38360</name>
</gene>
<evidence type="ECO:0000313" key="1">
    <source>
        <dbReference type="EMBL" id="TQF10634.1"/>
    </source>
</evidence>
<dbReference type="Proteomes" id="UP000315369">
    <property type="component" value="Unassembled WGS sequence"/>
</dbReference>
<dbReference type="AlphaFoldDB" id="A0A540WQD2"/>
<comment type="caution">
    <text evidence="1">The sequence shown here is derived from an EMBL/GenBank/DDBJ whole genome shotgun (WGS) entry which is preliminary data.</text>
</comment>
<organism evidence="1 2">
    <name type="scientific">Myxococcus llanfairpwllgwyngyllgogerychwyrndrobwllllantysiliogogogochensis</name>
    <dbReference type="NCBI Taxonomy" id="2590453"/>
    <lineage>
        <taxon>Bacteria</taxon>
        <taxon>Pseudomonadati</taxon>
        <taxon>Myxococcota</taxon>
        <taxon>Myxococcia</taxon>
        <taxon>Myxococcales</taxon>
        <taxon>Cystobacterineae</taxon>
        <taxon>Myxococcaceae</taxon>
        <taxon>Myxococcus</taxon>
    </lineage>
</organism>
<reference evidence="1 2" key="1">
    <citation type="submission" date="2019-06" db="EMBL/GenBank/DDBJ databases">
        <authorList>
            <person name="Livingstone P."/>
            <person name="Whitworth D."/>
        </authorList>
    </citation>
    <scope>NUCLEOTIDE SEQUENCE [LARGE SCALE GENOMIC DNA]</scope>
    <source>
        <strain evidence="1 2">AM401</strain>
    </source>
</reference>
<protein>
    <submittedName>
        <fullName evidence="1">Uncharacterized protein</fullName>
    </submittedName>
</protein>
<sequence>MNASPGGHVRRVPLRGVSFLVASLVMGCGGVAAEESAPADSSQEQSLAPSCPTGYTDVYLWACKRLAAHAPPCNYGGPGHYNVLHLYCQSGTEFYDAGPTGDYACGDCF</sequence>
<dbReference type="EMBL" id="VIFM01000240">
    <property type="protein sequence ID" value="TQF10634.1"/>
    <property type="molecule type" value="Genomic_DNA"/>
</dbReference>
<proteinExistence type="predicted"/>
<dbReference type="OrthoDB" id="5521518at2"/>